<name>W9SAR1_9ROSA</name>
<dbReference type="EMBL" id="KE346341">
    <property type="protein sequence ID" value="EXC33539.1"/>
    <property type="molecule type" value="Genomic_DNA"/>
</dbReference>
<evidence type="ECO:0000313" key="2">
    <source>
        <dbReference type="Proteomes" id="UP000030645"/>
    </source>
</evidence>
<evidence type="ECO:0000313" key="1">
    <source>
        <dbReference type="EMBL" id="EXC33539.1"/>
    </source>
</evidence>
<gene>
    <name evidence="1" type="ORF">L484_006103</name>
</gene>
<organism evidence="1 2">
    <name type="scientific">Morus notabilis</name>
    <dbReference type="NCBI Taxonomy" id="981085"/>
    <lineage>
        <taxon>Eukaryota</taxon>
        <taxon>Viridiplantae</taxon>
        <taxon>Streptophyta</taxon>
        <taxon>Embryophyta</taxon>
        <taxon>Tracheophyta</taxon>
        <taxon>Spermatophyta</taxon>
        <taxon>Magnoliopsida</taxon>
        <taxon>eudicotyledons</taxon>
        <taxon>Gunneridae</taxon>
        <taxon>Pentapetalae</taxon>
        <taxon>rosids</taxon>
        <taxon>fabids</taxon>
        <taxon>Rosales</taxon>
        <taxon>Moraceae</taxon>
        <taxon>Moreae</taxon>
        <taxon>Morus</taxon>
    </lineage>
</organism>
<keyword evidence="2" id="KW-1185">Reference proteome</keyword>
<sequence>MPTEVANHRISNVLNDLQDTIEDVNDEVDPREYYVTPPTSVVNDNDTLLPQSGVFDEAMSTVDCRPFRRKKLSAYLQSPYTDLHSCNLYRNKL</sequence>
<dbReference type="AlphaFoldDB" id="W9SAR1"/>
<reference evidence="2" key="1">
    <citation type="submission" date="2013-01" db="EMBL/GenBank/DDBJ databases">
        <title>Draft Genome Sequence of a Mulberry Tree, Morus notabilis C.K. Schneid.</title>
        <authorList>
            <person name="He N."/>
            <person name="Zhao S."/>
        </authorList>
    </citation>
    <scope>NUCLEOTIDE SEQUENCE</scope>
</reference>
<protein>
    <submittedName>
        <fullName evidence="1">Uncharacterized protein</fullName>
    </submittedName>
</protein>
<proteinExistence type="predicted"/>
<accession>W9SAR1</accession>
<dbReference type="Proteomes" id="UP000030645">
    <property type="component" value="Unassembled WGS sequence"/>
</dbReference>